<keyword evidence="2" id="KW-1133">Transmembrane helix</keyword>
<dbReference type="Proteomes" id="UP000780801">
    <property type="component" value="Unassembled WGS sequence"/>
</dbReference>
<protein>
    <submittedName>
        <fullName evidence="3">Uncharacterized protein</fullName>
    </submittedName>
</protein>
<name>A0A9P6G0E7_9FUNG</name>
<gene>
    <name evidence="3" type="ORF">BGW38_005328</name>
</gene>
<feature type="transmembrane region" description="Helical" evidence="2">
    <location>
        <begin position="21"/>
        <end position="43"/>
    </location>
</feature>
<keyword evidence="4" id="KW-1185">Reference proteome</keyword>
<dbReference type="AlphaFoldDB" id="A0A9P6G0E7"/>
<dbReference type="EMBL" id="JAABOA010000338">
    <property type="protein sequence ID" value="KAF9584744.1"/>
    <property type="molecule type" value="Genomic_DNA"/>
</dbReference>
<sequence length="288" mass="31590">MKTQEHSYRQRADRRRTYLNSAIAYLSFLAIYQGQMGVGAQVVPSTLDTPSNEQTITLSSSYSFYDSDEFKGPGFAAMAVTPFCNSFTFLCHQRCLQRDYSSNIEGAQPGKGGGAETNRCTLQPNTNTLQVLCVCKNGIDLTAEIDYALEGIVDIAAAGGSGSGEGEAGNIHRIAYEKVTVTETVTIPAATKTKTKTVFKTTTEISWKTVTETAPCAPTLPPADGYDYYSKNSWRSSGFIPRPSRNREEEGDEEDEYDEMEDSSVAGADQDTHSWLRDLDTDSGYDEE</sequence>
<feature type="compositionally biased region" description="Acidic residues" evidence="1">
    <location>
        <begin position="249"/>
        <end position="262"/>
    </location>
</feature>
<evidence type="ECO:0000313" key="4">
    <source>
        <dbReference type="Proteomes" id="UP000780801"/>
    </source>
</evidence>
<keyword evidence="2" id="KW-0472">Membrane</keyword>
<organism evidence="3 4">
    <name type="scientific">Lunasporangiospora selenospora</name>
    <dbReference type="NCBI Taxonomy" id="979761"/>
    <lineage>
        <taxon>Eukaryota</taxon>
        <taxon>Fungi</taxon>
        <taxon>Fungi incertae sedis</taxon>
        <taxon>Mucoromycota</taxon>
        <taxon>Mortierellomycotina</taxon>
        <taxon>Mortierellomycetes</taxon>
        <taxon>Mortierellales</taxon>
        <taxon>Mortierellaceae</taxon>
        <taxon>Lunasporangiospora</taxon>
    </lineage>
</organism>
<evidence type="ECO:0000313" key="3">
    <source>
        <dbReference type="EMBL" id="KAF9584744.1"/>
    </source>
</evidence>
<dbReference type="OrthoDB" id="2446753at2759"/>
<keyword evidence="2" id="KW-0812">Transmembrane</keyword>
<evidence type="ECO:0000256" key="2">
    <source>
        <dbReference type="SAM" id="Phobius"/>
    </source>
</evidence>
<reference evidence="3" key="1">
    <citation type="journal article" date="2020" name="Fungal Divers.">
        <title>Resolving the Mortierellaceae phylogeny through synthesis of multi-gene phylogenetics and phylogenomics.</title>
        <authorList>
            <person name="Vandepol N."/>
            <person name="Liber J."/>
            <person name="Desiro A."/>
            <person name="Na H."/>
            <person name="Kennedy M."/>
            <person name="Barry K."/>
            <person name="Grigoriev I.V."/>
            <person name="Miller A.N."/>
            <person name="O'Donnell K."/>
            <person name="Stajich J.E."/>
            <person name="Bonito G."/>
        </authorList>
    </citation>
    <scope>NUCLEOTIDE SEQUENCE</scope>
    <source>
        <strain evidence="3">KOD1015</strain>
    </source>
</reference>
<proteinExistence type="predicted"/>
<feature type="compositionally biased region" description="Basic and acidic residues" evidence="1">
    <location>
        <begin position="270"/>
        <end position="280"/>
    </location>
</feature>
<accession>A0A9P6G0E7</accession>
<comment type="caution">
    <text evidence="3">The sequence shown here is derived from an EMBL/GenBank/DDBJ whole genome shotgun (WGS) entry which is preliminary data.</text>
</comment>
<feature type="region of interest" description="Disordered" evidence="1">
    <location>
        <begin position="237"/>
        <end position="288"/>
    </location>
</feature>
<evidence type="ECO:0000256" key="1">
    <source>
        <dbReference type="SAM" id="MobiDB-lite"/>
    </source>
</evidence>